<evidence type="ECO:0000256" key="1">
    <source>
        <dbReference type="ARBA" id="ARBA00016056"/>
    </source>
</evidence>
<dbReference type="OrthoDB" id="6409159at2759"/>
<gene>
    <name evidence="4" type="ORF">F8M41_023270</name>
</gene>
<dbReference type="SUPFAM" id="SSF81296">
    <property type="entry name" value="E set domains"/>
    <property type="match status" value="1"/>
</dbReference>
<dbReference type="Proteomes" id="UP000439903">
    <property type="component" value="Unassembled WGS sequence"/>
</dbReference>
<feature type="domain" description="MD-2-related lipid-recognition" evidence="3">
    <location>
        <begin position="32"/>
        <end position="157"/>
    </location>
</feature>
<keyword evidence="5" id="KW-1185">Reference proteome</keyword>
<dbReference type="AlphaFoldDB" id="A0A8H4EHB3"/>
<dbReference type="SMART" id="SM00737">
    <property type="entry name" value="ML"/>
    <property type="match status" value="1"/>
</dbReference>
<evidence type="ECO:0000313" key="4">
    <source>
        <dbReference type="EMBL" id="KAF0483223.1"/>
    </source>
</evidence>
<sequence length="162" mass="18334">MYKFIVLLFIYILLINPTYSKDEDKKDNLSGFKECDGSYPNKITHFTFDPNPTVKNTTIKFEIGGTSTVPFDKGSYIAGILTLKDIPKQLHVQDFCEGWVEPSGGHCPVKPGEFYFKGSQYLKQTDEDPRDVTITGYLRVVIASPEGHVRSCIEGYMTTIYI</sequence>
<dbReference type="Pfam" id="PF02221">
    <property type="entry name" value="E1_DerP2_DerF2"/>
    <property type="match status" value="1"/>
</dbReference>
<name>A0A8H4EHB3_GIGMA</name>
<feature type="chain" id="PRO_5034024533" description="Phosphatidylglycerol/phosphatidylinositol transfer protein" evidence="2">
    <location>
        <begin position="21"/>
        <end position="162"/>
    </location>
</feature>
<proteinExistence type="predicted"/>
<evidence type="ECO:0000313" key="5">
    <source>
        <dbReference type="Proteomes" id="UP000439903"/>
    </source>
</evidence>
<reference evidence="4 5" key="1">
    <citation type="journal article" date="2019" name="Environ. Microbiol.">
        <title>At the nexus of three kingdoms: the genome of the mycorrhizal fungus Gigaspora margarita provides insights into plant, endobacterial and fungal interactions.</title>
        <authorList>
            <person name="Venice F."/>
            <person name="Ghignone S."/>
            <person name="Salvioli di Fossalunga A."/>
            <person name="Amselem J."/>
            <person name="Novero M."/>
            <person name="Xianan X."/>
            <person name="Sedzielewska Toro K."/>
            <person name="Morin E."/>
            <person name="Lipzen A."/>
            <person name="Grigoriev I.V."/>
            <person name="Henrissat B."/>
            <person name="Martin F.M."/>
            <person name="Bonfante P."/>
        </authorList>
    </citation>
    <scope>NUCLEOTIDE SEQUENCE [LARGE SCALE GENOMIC DNA]</scope>
    <source>
        <strain evidence="4 5">BEG34</strain>
    </source>
</reference>
<accession>A0A8H4EHB3</accession>
<protein>
    <recommendedName>
        <fullName evidence="1">Phosphatidylglycerol/phosphatidylinositol transfer protein</fullName>
    </recommendedName>
</protein>
<organism evidence="4 5">
    <name type="scientific">Gigaspora margarita</name>
    <dbReference type="NCBI Taxonomy" id="4874"/>
    <lineage>
        <taxon>Eukaryota</taxon>
        <taxon>Fungi</taxon>
        <taxon>Fungi incertae sedis</taxon>
        <taxon>Mucoromycota</taxon>
        <taxon>Glomeromycotina</taxon>
        <taxon>Glomeromycetes</taxon>
        <taxon>Diversisporales</taxon>
        <taxon>Gigasporaceae</taxon>
        <taxon>Gigaspora</taxon>
    </lineage>
</organism>
<evidence type="ECO:0000259" key="3">
    <source>
        <dbReference type="SMART" id="SM00737"/>
    </source>
</evidence>
<evidence type="ECO:0000256" key="2">
    <source>
        <dbReference type="SAM" id="SignalP"/>
    </source>
</evidence>
<dbReference type="InterPro" id="IPR003172">
    <property type="entry name" value="ML_dom"/>
</dbReference>
<keyword evidence="2" id="KW-0732">Signal</keyword>
<feature type="signal peptide" evidence="2">
    <location>
        <begin position="1"/>
        <end position="20"/>
    </location>
</feature>
<comment type="caution">
    <text evidence="4">The sequence shown here is derived from an EMBL/GenBank/DDBJ whole genome shotgun (WGS) entry which is preliminary data.</text>
</comment>
<dbReference type="InterPro" id="IPR014756">
    <property type="entry name" value="Ig_E-set"/>
</dbReference>
<dbReference type="EMBL" id="WTPW01000750">
    <property type="protein sequence ID" value="KAF0483223.1"/>
    <property type="molecule type" value="Genomic_DNA"/>
</dbReference>